<dbReference type="EMBL" id="MU864554">
    <property type="protein sequence ID" value="KAK4183374.1"/>
    <property type="molecule type" value="Genomic_DNA"/>
</dbReference>
<protein>
    <submittedName>
        <fullName evidence="2">Necrosis inducing protein-domain-containing protein</fullName>
    </submittedName>
</protein>
<comment type="caution">
    <text evidence="2">The sequence shown here is derived from an EMBL/GenBank/DDBJ whole genome shotgun (WGS) entry which is preliminary data.</text>
</comment>
<sequence>MHSLAAAAVLIGTAFSGTAMANPIEAAPTLDALPSGTVVGALLSTPRVTWEDVFVDLPANNNTLAARDIRAPLPNRAWDIEHRFQPVTDFDKDGCYYTAAIDPSGNLNGGLGTSGCPHHDCRELSRLNNNNVYSRHRCNGSWCAIMYEYYFEKDQAACGSGHRHEWEFIIVYVRRSDDSVRRVAHSYHNDPPRGSNSFRTEGKRVKMVYHKDGASTHQFRFANAGDDAIENHTGRWFLGSLVGWAGWPNTGMRDKVLNGRSWSGDGGIRPKLSDGDFTDRLRRGMDGTITNFDPSRDE</sequence>
<dbReference type="AlphaFoldDB" id="A0AAN6WK92"/>
<keyword evidence="3" id="KW-1185">Reference proteome</keyword>
<dbReference type="PANTHER" id="PTHR33657:SF6">
    <property type="entry name" value="SECRETED PROTEIN"/>
    <property type="match status" value="1"/>
</dbReference>
<reference evidence="2" key="1">
    <citation type="journal article" date="2023" name="Mol. Phylogenet. Evol.">
        <title>Genome-scale phylogeny and comparative genomics of the fungal order Sordariales.</title>
        <authorList>
            <person name="Hensen N."/>
            <person name="Bonometti L."/>
            <person name="Westerberg I."/>
            <person name="Brannstrom I.O."/>
            <person name="Guillou S."/>
            <person name="Cros-Aarteil S."/>
            <person name="Calhoun S."/>
            <person name="Haridas S."/>
            <person name="Kuo A."/>
            <person name="Mondo S."/>
            <person name="Pangilinan J."/>
            <person name="Riley R."/>
            <person name="LaButti K."/>
            <person name="Andreopoulos B."/>
            <person name="Lipzen A."/>
            <person name="Chen C."/>
            <person name="Yan M."/>
            <person name="Daum C."/>
            <person name="Ng V."/>
            <person name="Clum A."/>
            <person name="Steindorff A."/>
            <person name="Ohm R.A."/>
            <person name="Martin F."/>
            <person name="Silar P."/>
            <person name="Natvig D.O."/>
            <person name="Lalanne C."/>
            <person name="Gautier V."/>
            <person name="Ament-Velasquez S.L."/>
            <person name="Kruys A."/>
            <person name="Hutchinson M.I."/>
            <person name="Powell A.J."/>
            <person name="Barry K."/>
            <person name="Miller A.N."/>
            <person name="Grigoriev I.V."/>
            <person name="Debuchy R."/>
            <person name="Gladieux P."/>
            <person name="Hiltunen Thoren M."/>
            <person name="Johannesson H."/>
        </authorList>
    </citation>
    <scope>NUCLEOTIDE SEQUENCE</scope>
    <source>
        <strain evidence="2">PSN309</strain>
    </source>
</reference>
<evidence type="ECO:0000313" key="3">
    <source>
        <dbReference type="Proteomes" id="UP001302126"/>
    </source>
</evidence>
<proteinExistence type="predicted"/>
<evidence type="ECO:0000313" key="2">
    <source>
        <dbReference type="EMBL" id="KAK4183374.1"/>
    </source>
</evidence>
<keyword evidence="1" id="KW-0732">Signal</keyword>
<gene>
    <name evidence="2" type="ORF">QBC35DRAFT_508173</name>
</gene>
<dbReference type="Pfam" id="PF05630">
    <property type="entry name" value="NPP1"/>
    <property type="match status" value="1"/>
</dbReference>
<dbReference type="InterPro" id="IPR008701">
    <property type="entry name" value="NPP1"/>
</dbReference>
<dbReference type="Proteomes" id="UP001302126">
    <property type="component" value="Unassembled WGS sequence"/>
</dbReference>
<reference evidence="2" key="2">
    <citation type="submission" date="2023-05" db="EMBL/GenBank/DDBJ databases">
        <authorList>
            <consortium name="Lawrence Berkeley National Laboratory"/>
            <person name="Steindorff A."/>
            <person name="Hensen N."/>
            <person name="Bonometti L."/>
            <person name="Westerberg I."/>
            <person name="Brannstrom I.O."/>
            <person name="Guillou S."/>
            <person name="Cros-Aarteil S."/>
            <person name="Calhoun S."/>
            <person name="Haridas S."/>
            <person name="Kuo A."/>
            <person name="Mondo S."/>
            <person name="Pangilinan J."/>
            <person name="Riley R."/>
            <person name="Labutti K."/>
            <person name="Andreopoulos B."/>
            <person name="Lipzen A."/>
            <person name="Chen C."/>
            <person name="Yanf M."/>
            <person name="Daum C."/>
            <person name="Ng V."/>
            <person name="Clum A."/>
            <person name="Ohm R."/>
            <person name="Martin F."/>
            <person name="Silar P."/>
            <person name="Natvig D."/>
            <person name="Lalanne C."/>
            <person name="Gautier V."/>
            <person name="Ament-Velasquez S.L."/>
            <person name="Kruys A."/>
            <person name="Hutchinson M.I."/>
            <person name="Powell A.J."/>
            <person name="Barry K."/>
            <person name="Miller A.N."/>
            <person name="Grigoriev I.V."/>
            <person name="Debuchy R."/>
            <person name="Gladieux P."/>
            <person name="Thoren M.H."/>
            <person name="Johannesson H."/>
        </authorList>
    </citation>
    <scope>NUCLEOTIDE SEQUENCE</scope>
    <source>
        <strain evidence="2">PSN309</strain>
    </source>
</reference>
<feature type="chain" id="PRO_5042893399" evidence="1">
    <location>
        <begin position="22"/>
        <end position="298"/>
    </location>
</feature>
<dbReference type="PANTHER" id="PTHR33657">
    <property type="entry name" value="DOMAIN PROTEIN, PUTATIVE (AFU_ORTHOLOGUE AFUA_5G00600)-RELATED"/>
    <property type="match status" value="1"/>
</dbReference>
<name>A0AAN6WK92_9PEZI</name>
<accession>A0AAN6WK92</accession>
<feature type="signal peptide" evidence="1">
    <location>
        <begin position="1"/>
        <end position="21"/>
    </location>
</feature>
<evidence type="ECO:0000256" key="1">
    <source>
        <dbReference type="SAM" id="SignalP"/>
    </source>
</evidence>
<organism evidence="2 3">
    <name type="scientific">Podospora australis</name>
    <dbReference type="NCBI Taxonomy" id="1536484"/>
    <lineage>
        <taxon>Eukaryota</taxon>
        <taxon>Fungi</taxon>
        <taxon>Dikarya</taxon>
        <taxon>Ascomycota</taxon>
        <taxon>Pezizomycotina</taxon>
        <taxon>Sordariomycetes</taxon>
        <taxon>Sordariomycetidae</taxon>
        <taxon>Sordariales</taxon>
        <taxon>Podosporaceae</taxon>
        <taxon>Podospora</taxon>
    </lineage>
</organism>